<dbReference type="AlphaFoldDB" id="A0A2B3TWZ0"/>
<evidence type="ECO:0000256" key="2">
    <source>
        <dbReference type="ARBA" id="ARBA00022475"/>
    </source>
</evidence>
<keyword evidence="2" id="KW-1003">Cell membrane</keyword>
<evidence type="ECO:0000256" key="6">
    <source>
        <dbReference type="ARBA" id="ARBA00038076"/>
    </source>
</evidence>
<dbReference type="PANTHER" id="PTHR30572:SF4">
    <property type="entry name" value="ABC TRANSPORTER PERMEASE YTRF"/>
    <property type="match status" value="1"/>
</dbReference>
<evidence type="ECO:0000259" key="8">
    <source>
        <dbReference type="Pfam" id="PF02687"/>
    </source>
</evidence>
<feature type="transmembrane region" description="Helical" evidence="7">
    <location>
        <begin position="731"/>
        <end position="758"/>
    </location>
</feature>
<accession>A0A2B3TWZ0</accession>
<dbReference type="InterPro" id="IPR003838">
    <property type="entry name" value="ABC3_permease_C"/>
</dbReference>
<dbReference type="InterPro" id="IPR050250">
    <property type="entry name" value="Macrolide_Exporter_MacB"/>
</dbReference>
<feature type="domain" description="ABC3 transporter permease C-terminal" evidence="8">
    <location>
        <begin position="735"/>
        <end position="846"/>
    </location>
</feature>
<keyword evidence="5 7" id="KW-0472">Membrane</keyword>
<organism evidence="10 11">
    <name type="scientific">Bacillus cereus</name>
    <dbReference type="NCBI Taxonomy" id="1396"/>
    <lineage>
        <taxon>Bacteria</taxon>
        <taxon>Bacillati</taxon>
        <taxon>Bacillota</taxon>
        <taxon>Bacilli</taxon>
        <taxon>Bacillales</taxon>
        <taxon>Bacillaceae</taxon>
        <taxon>Bacillus</taxon>
        <taxon>Bacillus cereus group</taxon>
    </lineage>
</organism>
<feature type="domain" description="MacB-like periplasmic core" evidence="9">
    <location>
        <begin position="477"/>
        <end position="702"/>
    </location>
</feature>
<gene>
    <name evidence="10" type="ORF">COK86_23715</name>
</gene>
<protein>
    <submittedName>
        <fullName evidence="10">Permease</fullName>
    </submittedName>
</protein>
<feature type="transmembrane region" description="Helical" evidence="7">
    <location>
        <begin position="819"/>
        <end position="840"/>
    </location>
</feature>
<keyword evidence="3 7" id="KW-0812">Transmembrane</keyword>
<comment type="subcellular location">
    <subcellularLocation>
        <location evidence="1">Cell membrane</location>
        <topology evidence="1">Multi-pass membrane protein</topology>
    </subcellularLocation>
</comment>
<evidence type="ECO:0000256" key="1">
    <source>
        <dbReference type="ARBA" id="ARBA00004651"/>
    </source>
</evidence>
<dbReference type="PANTHER" id="PTHR30572">
    <property type="entry name" value="MEMBRANE COMPONENT OF TRANSPORTER-RELATED"/>
    <property type="match status" value="1"/>
</dbReference>
<dbReference type="InterPro" id="IPR025857">
    <property type="entry name" value="MacB_PCD"/>
</dbReference>
<feature type="transmembrane region" description="Helical" evidence="7">
    <location>
        <begin position="348"/>
        <end position="371"/>
    </location>
</feature>
<feature type="domain" description="MacB-like periplasmic core" evidence="9">
    <location>
        <begin position="22"/>
        <end position="212"/>
    </location>
</feature>
<dbReference type="Proteomes" id="UP000224076">
    <property type="component" value="Unassembled WGS sequence"/>
</dbReference>
<proteinExistence type="inferred from homology"/>
<comment type="similarity">
    <text evidence="6">Belongs to the ABC-4 integral membrane protein family.</text>
</comment>
<dbReference type="GO" id="GO:0022857">
    <property type="term" value="F:transmembrane transporter activity"/>
    <property type="evidence" value="ECO:0007669"/>
    <property type="project" value="TreeGrafter"/>
</dbReference>
<reference evidence="10 11" key="1">
    <citation type="submission" date="2017-09" db="EMBL/GenBank/DDBJ databases">
        <title>Large-scale bioinformatics analysis of Bacillus genomes uncovers conserved roles of natural products in bacterial physiology.</title>
        <authorList>
            <consortium name="Agbiome Team Llc"/>
            <person name="Bleich R.M."/>
            <person name="Grubbs K.J."/>
            <person name="Santa Maria K.C."/>
            <person name="Allen S.E."/>
            <person name="Farag S."/>
            <person name="Shank E.A."/>
            <person name="Bowers A."/>
        </authorList>
    </citation>
    <scope>NUCLEOTIDE SEQUENCE [LARGE SCALE GENOMIC DNA]</scope>
    <source>
        <strain evidence="10 11">AFS061806</strain>
    </source>
</reference>
<feature type="transmembrane region" description="Helical" evidence="7">
    <location>
        <begin position="250"/>
        <end position="274"/>
    </location>
</feature>
<sequence length="858" mass="95187">MMRWVIKYAIKSMKQNWLRNMLIALGAALGVMLATMLLLGNQSVEKSVKEQVVSRYGDYNLQFGYIKNDMYLNNESLKGIDGLENAEKISKVLIPYPFPNYKELSGKPSYWGVEKDSPEMHSYKILEGRYPKEGAEVALTKGYTDRENIRVGDTIKLPFPQHGEKNVKVVGILNPPLMAAMGHSAYFPIHWLQKELNLPNQFNLVQVKTTDVNVKRAIALDVNKKIENIKVDQRTYVDKAFERLNVMKPLIFSLGGIALFVVALLIMGSFFLSVRSRFKQWALLRALGSNPNQIILVVLLEALCIGAIGSLAGVILGAGTQTIAASFINKWVNIEGAGKASFSISGEILLITFLLGIVMSIIGAIIPAFMVRKIPPVQALRPGLPSNEKKEKRWSAFSLSILIIGTVIGLAGNVLEKYIGFNPSAIGALLFAVGLLFAIPFFIRVIAPVIAKPFQMILRIETTISSRNVIRYRNKAAVSVAILAFGFMLALVGTMYVNSMYEGMKKGLQKHLPADLVIRIPVESQGIETLPFSWMEKVRKIDGVESSVGNATDFTAKLVNYDFKKANQEWYEFAKKNNLNYDSMEVVGNDIVAYQKVTRAKVISGQNLNKPLQDGEGVITKEVAKNLGLQLHDTIEVQGKGKEKQTIKVVSIIEQGLRLRGLDIFVNEQWARDKFHVQGYEAIQIMTNSNQSFEAIKKQVKKITNNKENVEVINSYDLLKEQEQLLSQMMMLIRLLVVIVFIISGIGLMNAIVASLHERRAEISMIRAVGAIPKQMRRIVLLEGTLLGSIAGCIGIFGGILFSYIVLSSLELTVIIIPYNQVLILALASVMLGAGAAMIASLQLRKFKLSDTLKELSA</sequence>
<feature type="transmembrane region" description="Helical" evidence="7">
    <location>
        <begin position="426"/>
        <end position="451"/>
    </location>
</feature>
<dbReference type="Pfam" id="PF02687">
    <property type="entry name" value="FtsX"/>
    <property type="match status" value="2"/>
</dbReference>
<dbReference type="EMBL" id="NVDG01000044">
    <property type="protein sequence ID" value="PFU38934.1"/>
    <property type="molecule type" value="Genomic_DNA"/>
</dbReference>
<feature type="transmembrane region" description="Helical" evidence="7">
    <location>
        <begin position="476"/>
        <end position="497"/>
    </location>
</feature>
<dbReference type="Pfam" id="PF12704">
    <property type="entry name" value="MacB_PCD"/>
    <property type="match status" value="2"/>
</dbReference>
<feature type="transmembrane region" description="Helical" evidence="7">
    <location>
        <begin position="394"/>
        <end position="414"/>
    </location>
</feature>
<evidence type="ECO:0000313" key="11">
    <source>
        <dbReference type="Proteomes" id="UP000224076"/>
    </source>
</evidence>
<name>A0A2B3TWZ0_BACCE</name>
<evidence type="ECO:0000256" key="7">
    <source>
        <dbReference type="SAM" id="Phobius"/>
    </source>
</evidence>
<feature type="domain" description="ABC3 transporter permease C-terminal" evidence="8">
    <location>
        <begin position="253"/>
        <end position="376"/>
    </location>
</feature>
<keyword evidence="4 7" id="KW-1133">Transmembrane helix</keyword>
<evidence type="ECO:0000256" key="5">
    <source>
        <dbReference type="ARBA" id="ARBA00023136"/>
    </source>
</evidence>
<evidence type="ECO:0000259" key="9">
    <source>
        <dbReference type="Pfam" id="PF12704"/>
    </source>
</evidence>
<dbReference type="GO" id="GO:0005886">
    <property type="term" value="C:plasma membrane"/>
    <property type="evidence" value="ECO:0007669"/>
    <property type="project" value="UniProtKB-SubCell"/>
</dbReference>
<comment type="caution">
    <text evidence="10">The sequence shown here is derived from an EMBL/GenBank/DDBJ whole genome shotgun (WGS) entry which is preliminary data.</text>
</comment>
<feature type="transmembrane region" description="Helical" evidence="7">
    <location>
        <begin position="779"/>
        <end position="807"/>
    </location>
</feature>
<evidence type="ECO:0000256" key="3">
    <source>
        <dbReference type="ARBA" id="ARBA00022692"/>
    </source>
</evidence>
<evidence type="ECO:0000256" key="4">
    <source>
        <dbReference type="ARBA" id="ARBA00022989"/>
    </source>
</evidence>
<evidence type="ECO:0000313" key="10">
    <source>
        <dbReference type="EMBL" id="PFU38934.1"/>
    </source>
</evidence>
<feature type="transmembrane region" description="Helical" evidence="7">
    <location>
        <begin position="295"/>
        <end position="328"/>
    </location>
</feature>